<evidence type="ECO:0000313" key="5">
    <source>
        <dbReference type="Proteomes" id="UP001178508"/>
    </source>
</evidence>
<protein>
    <submittedName>
        <fullName evidence="4">Antimicrobial peptide NK-lysin-like</fullName>
    </submittedName>
</protein>
<dbReference type="Gene3D" id="1.10.225.10">
    <property type="entry name" value="Saposin-like"/>
    <property type="match status" value="1"/>
</dbReference>
<dbReference type="PANTHER" id="PTHR15541:SF2">
    <property type="entry name" value="GRANULYSIN"/>
    <property type="match status" value="1"/>
</dbReference>
<dbReference type="Pfam" id="PF05184">
    <property type="entry name" value="SapB_1"/>
    <property type="match status" value="1"/>
</dbReference>
<feature type="domain" description="Saposin B-type" evidence="3">
    <location>
        <begin position="46"/>
        <end position="128"/>
    </location>
</feature>
<dbReference type="InterPro" id="IPR011001">
    <property type="entry name" value="Saposin-like"/>
</dbReference>
<dbReference type="SMART" id="SM00741">
    <property type="entry name" value="SapB"/>
    <property type="match status" value="1"/>
</dbReference>
<dbReference type="AlphaFoldDB" id="A0AAV1GIP0"/>
<reference evidence="4" key="1">
    <citation type="submission" date="2023-08" db="EMBL/GenBank/DDBJ databases">
        <authorList>
            <person name="Alioto T."/>
            <person name="Alioto T."/>
            <person name="Gomez Garrido J."/>
        </authorList>
    </citation>
    <scope>NUCLEOTIDE SEQUENCE</scope>
</reference>
<dbReference type="GO" id="GO:0042742">
    <property type="term" value="P:defense response to bacterium"/>
    <property type="evidence" value="ECO:0007669"/>
    <property type="project" value="InterPro"/>
</dbReference>
<name>A0AAV1GIP0_XYRNO</name>
<evidence type="ECO:0000259" key="3">
    <source>
        <dbReference type="PROSITE" id="PS50015"/>
    </source>
</evidence>
<dbReference type="GO" id="GO:0006629">
    <property type="term" value="P:lipid metabolic process"/>
    <property type="evidence" value="ECO:0007669"/>
    <property type="project" value="InterPro"/>
</dbReference>
<feature type="chain" id="PRO_5043897790" evidence="2">
    <location>
        <begin position="18"/>
        <end position="132"/>
    </location>
</feature>
<keyword evidence="5" id="KW-1185">Reference proteome</keyword>
<dbReference type="InterPro" id="IPR007856">
    <property type="entry name" value="SapB_1"/>
</dbReference>
<dbReference type="InterPro" id="IPR008139">
    <property type="entry name" value="SaposinB_dom"/>
</dbReference>
<sequence length="132" mass="14586">MTPAFNVAFLLLSTIVAVEVRPDKDFRLKQKGATQHSGEELKDEALQDLCKGCKSLVTKVKEKMGDKASKAKIAKLVEEVCSKEKDEPVKAACQKIIEQVKDQLCEAVAKGDDPKTACKRVKLCKKKPPPYL</sequence>
<gene>
    <name evidence="4" type="ORF">XNOV1_A031413</name>
</gene>
<accession>A0AAV1GIP0</accession>
<dbReference type="InterPro" id="IPR038847">
    <property type="entry name" value="Granulysin-like"/>
</dbReference>
<organism evidence="4 5">
    <name type="scientific">Xyrichtys novacula</name>
    <name type="common">Pearly razorfish</name>
    <name type="synonym">Hemipteronotus novacula</name>
    <dbReference type="NCBI Taxonomy" id="13765"/>
    <lineage>
        <taxon>Eukaryota</taxon>
        <taxon>Metazoa</taxon>
        <taxon>Chordata</taxon>
        <taxon>Craniata</taxon>
        <taxon>Vertebrata</taxon>
        <taxon>Euteleostomi</taxon>
        <taxon>Actinopterygii</taxon>
        <taxon>Neopterygii</taxon>
        <taxon>Teleostei</taxon>
        <taxon>Neoteleostei</taxon>
        <taxon>Acanthomorphata</taxon>
        <taxon>Eupercaria</taxon>
        <taxon>Labriformes</taxon>
        <taxon>Labridae</taxon>
        <taxon>Xyrichtys</taxon>
    </lineage>
</organism>
<dbReference type="PANTHER" id="PTHR15541">
    <property type="entry name" value="GRANULYSIN RELATED"/>
    <property type="match status" value="1"/>
</dbReference>
<dbReference type="PROSITE" id="PS50015">
    <property type="entry name" value="SAP_B"/>
    <property type="match status" value="1"/>
</dbReference>
<keyword evidence="2" id="KW-0732">Signal</keyword>
<keyword evidence="1" id="KW-1015">Disulfide bond</keyword>
<dbReference type="Proteomes" id="UP001178508">
    <property type="component" value="Chromosome 15"/>
</dbReference>
<evidence type="ECO:0000256" key="2">
    <source>
        <dbReference type="SAM" id="SignalP"/>
    </source>
</evidence>
<dbReference type="EMBL" id="OY660878">
    <property type="protein sequence ID" value="CAJ1073490.1"/>
    <property type="molecule type" value="Genomic_DNA"/>
</dbReference>
<evidence type="ECO:0000313" key="4">
    <source>
        <dbReference type="EMBL" id="CAJ1073490.1"/>
    </source>
</evidence>
<proteinExistence type="predicted"/>
<feature type="signal peptide" evidence="2">
    <location>
        <begin position="1"/>
        <end position="17"/>
    </location>
</feature>
<dbReference type="SUPFAM" id="SSF47862">
    <property type="entry name" value="Saposin"/>
    <property type="match status" value="1"/>
</dbReference>
<evidence type="ECO:0000256" key="1">
    <source>
        <dbReference type="ARBA" id="ARBA00023157"/>
    </source>
</evidence>